<dbReference type="Proteomes" id="UP001606301">
    <property type="component" value="Unassembled WGS sequence"/>
</dbReference>
<name>A0ABW7FMS1_9BURK</name>
<feature type="domain" description="AB hydrolase-1" evidence="1">
    <location>
        <begin position="56"/>
        <end position="286"/>
    </location>
</feature>
<dbReference type="PRINTS" id="PR00412">
    <property type="entry name" value="EPOXHYDRLASE"/>
</dbReference>
<dbReference type="InterPro" id="IPR029058">
    <property type="entry name" value="AB_hydrolase_fold"/>
</dbReference>
<dbReference type="PANTHER" id="PTHR43798">
    <property type="entry name" value="MONOACYLGLYCEROL LIPASE"/>
    <property type="match status" value="1"/>
</dbReference>
<sequence>MPTISSDFTTMQTMTTIDIPAGAGENPAARAADDAATTVQVGRSRVHLIHQGAGEPVLFLHGNPDSSEVWSEVIADLRAHHRCIAPDLPGFGHSTAPADFDCSLQGMAAFVDGLVDALGIAQPIHLVVHDFGGPFGLAWAVTHPHKVRSLVIMNTVFASDYRWHLFGRLWRLPVIGELVQALTTAGGFAREMRRGSRKLTRAQIARTYALITPATKRMVLRLYRATDPRNFAGWEDRLRQLTARVPSLVLWAEHDPYIGRHHATRFGTAAVEYVPDSGHWLPAEEPRLVAQRLLRFYAEAAARAT</sequence>
<dbReference type="Pfam" id="PF00561">
    <property type="entry name" value="Abhydrolase_1"/>
    <property type="match status" value="1"/>
</dbReference>
<organism evidence="2 3">
    <name type="scientific">Pelomonas margarita</name>
    <dbReference type="NCBI Taxonomy" id="3299031"/>
    <lineage>
        <taxon>Bacteria</taxon>
        <taxon>Pseudomonadati</taxon>
        <taxon>Pseudomonadota</taxon>
        <taxon>Betaproteobacteria</taxon>
        <taxon>Burkholderiales</taxon>
        <taxon>Sphaerotilaceae</taxon>
        <taxon>Roseateles</taxon>
    </lineage>
</organism>
<gene>
    <name evidence="2" type="ORF">ACG0Z3_18320</name>
</gene>
<evidence type="ECO:0000313" key="2">
    <source>
        <dbReference type="EMBL" id="MFG6442646.1"/>
    </source>
</evidence>
<keyword evidence="2" id="KW-0378">Hydrolase</keyword>
<dbReference type="InterPro" id="IPR000073">
    <property type="entry name" value="AB_hydrolase_1"/>
</dbReference>
<dbReference type="GO" id="GO:0016787">
    <property type="term" value="F:hydrolase activity"/>
    <property type="evidence" value="ECO:0007669"/>
    <property type="project" value="UniProtKB-KW"/>
</dbReference>
<protein>
    <submittedName>
        <fullName evidence="2">Alpha/beta fold hydrolase</fullName>
    </submittedName>
</protein>
<dbReference type="PRINTS" id="PR00111">
    <property type="entry name" value="ABHYDROLASE"/>
</dbReference>
<proteinExistence type="predicted"/>
<dbReference type="InterPro" id="IPR050266">
    <property type="entry name" value="AB_hydrolase_sf"/>
</dbReference>
<dbReference type="Gene3D" id="3.40.50.1820">
    <property type="entry name" value="alpha/beta hydrolase"/>
    <property type="match status" value="1"/>
</dbReference>
<dbReference type="InterPro" id="IPR000639">
    <property type="entry name" value="Epox_hydrolase-like"/>
</dbReference>
<reference evidence="2 3" key="1">
    <citation type="submission" date="2024-08" db="EMBL/GenBank/DDBJ databases">
        <authorList>
            <person name="Lu H."/>
        </authorList>
    </citation>
    <scope>NUCLEOTIDE SEQUENCE [LARGE SCALE GENOMIC DNA]</scope>
    <source>
        <strain evidence="2 3">LKC17W</strain>
    </source>
</reference>
<keyword evidence="3" id="KW-1185">Reference proteome</keyword>
<dbReference type="SUPFAM" id="SSF53474">
    <property type="entry name" value="alpha/beta-Hydrolases"/>
    <property type="match status" value="1"/>
</dbReference>
<dbReference type="PANTHER" id="PTHR43798:SF24">
    <property type="entry name" value="CIS-3-ALKYL-4-ALKYLOXETAN-2-ONE DECARBOXYLASE"/>
    <property type="match status" value="1"/>
</dbReference>
<comment type="caution">
    <text evidence="2">The sequence shown here is derived from an EMBL/GenBank/DDBJ whole genome shotgun (WGS) entry which is preliminary data.</text>
</comment>
<dbReference type="EMBL" id="JBIGHW010000011">
    <property type="protein sequence ID" value="MFG6442646.1"/>
    <property type="molecule type" value="Genomic_DNA"/>
</dbReference>
<evidence type="ECO:0000259" key="1">
    <source>
        <dbReference type="Pfam" id="PF00561"/>
    </source>
</evidence>
<accession>A0ABW7FMS1</accession>
<evidence type="ECO:0000313" key="3">
    <source>
        <dbReference type="Proteomes" id="UP001606301"/>
    </source>
</evidence>